<keyword evidence="1" id="KW-0067">ATP-binding</keyword>
<dbReference type="Gene3D" id="3.30.230.10">
    <property type="match status" value="1"/>
</dbReference>
<evidence type="ECO:0000259" key="2">
    <source>
        <dbReference type="Pfam" id="PF00288"/>
    </source>
</evidence>
<gene>
    <name evidence="3" type="ORF">EF807_07345</name>
</gene>
<comment type="function">
    <text evidence="1">Phosphorylates (R)-pantoate to form (R)-4-phosphopantoate in the CoA biosynthesis pathway.</text>
</comment>
<dbReference type="InterPro" id="IPR014721">
    <property type="entry name" value="Ribsml_uS5_D2-typ_fold_subgr"/>
</dbReference>
<feature type="domain" description="GHMP kinase N-terminal" evidence="2">
    <location>
        <begin position="71"/>
        <end position="151"/>
    </location>
</feature>
<reference evidence="3 4" key="1">
    <citation type="journal article" date="2019" name="Nat. Microbiol.">
        <title>Wide diversity of methane and short-chain alkane metabolisms in uncultured archaea.</title>
        <authorList>
            <person name="Borrel G."/>
            <person name="Adam P.S."/>
            <person name="McKay L.J."/>
            <person name="Chen L.X."/>
            <person name="Sierra-Garcia I.N."/>
            <person name="Sieber C.M."/>
            <person name="Letourneur Q."/>
            <person name="Ghozlane A."/>
            <person name="Andersen G.L."/>
            <person name="Li W.J."/>
            <person name="Hallam S.J."/>
            <person name="Muyzer G."/>
            <person name="de Oliveira V.M."/>
            <person name="Inskeep W.P."/>
            <person name="Banfield J.F."/>
            <person name="Gribaldo S."/>
        </authorList>
    </citation>
    <scope>NUCLEOTIDE SEQUENCE [LARGE SCALE GENOMIC DNA]</scope>
    <source>
        <strain evidence="3">NM1b</strain>
    </source>
</reference>
<keyword evidence="1" id="KW-0173">Coenzyme A biosynthesis</keyword>
<dbReference type="PIRSF" id="PIRSF016896">
    <property type="entry name" value="GHMP_arc_MJ0969"/>
    <property type="match status" value="1"/>
</dbReference>
<dbReference type="InterPro" id="IPR012043">
    <property type="entry name" value="PoK"/>
</dbReference>
<dbReference type="PANTHER" id="PTHR42282:SF1">
    <property type="entry name" value="PANTOATE KINASE"/>
    <property type="match status" value="1"/>
</dbReference>
<keyword evidence="1" id="KW-0547">Nucleotide-binding</keyword>
<dbReference type="GO" id="GO:0015937">
    <property type="term" value="P:coenzyme A biosynthetic process"/>
    <property type="evidence" value="ECO:0007669"/>
    <property type="project" value="UniProtKB-UniRule"/>
</dbReference>
<dbReference type="EMBL" id="RXIL01000132">
    <property type="protein sequence ID" value="RZN67715.1"/>
    <property type="molecule type" value="Genomic_DNA"/>
</dbReference>
<organism evidence="3 4">
    <name type="scientific">Candidatus Methanolliviera hydrocarbonicum</name>
    <dbReference type="NCBI Taxonomy" id="2491085"/>
    <lineage>
        <taxon>Archaea</taxon>
        <taxon>Methanobacteriati</taxon>
        <taxon>Methanobacteriota</taxon>
        <taxon>Candidatus Methanoliparia</taxon>
        <taxon>Candidatus Methanoliparales</taxon>
        <taxon>Candidatus Methanollivieraceae</taxon>
        <taxon>Candidatus Methanolliviera</taxon>
    </lineage>
</organism>
<dbReference type="HAMAP" id="MF_02223">
    <property type="entry name" value="Pantoate_kinase"/>
    <property type="match status" value="1"/>
</dbReference>
<comment type="pathway">
    <text evidence="1">Cofactor biosynthesis; coenzyme A biosynthesis.</text>
</comment>
<dbReference type="AlphaFoldDB" id="A0A520KV77"/>
<dbReference type="PANTHER" id="PTHR42282">
    <property type="entry name" value="PANTOATE KINASE-RELATED"/>
    <property type="match status" value="1"/>
</dbReference>
<sequence>MISRCMAYSPSHITGFFTTENSDDPRKKGSRGAGIVLEAGCLTTVEKTVSKNRRSLSKKIFINGREEIAKTTEAVLSKILEDEGVTVSSSFDVPLMGGFGASASGAMSTAIAINHLYKKDLTFKEISEVVHVAEVEKKTGLGDADAITIGGGLVVRKKGGSIKYGSFDIVPVEPTKVGYVFFGEVSTREILGNAKMMKRINEAGLKKLKSLLRRPTLENFMNLSYEFSCETGLATGRMMDAIEEVRNNGGLASMAMLGETVFAIGNYTSLKDFGELKETEITFEHAHIM</sequence>
<dbReference type="InterPro" id="IPR020568">
    <property type="entry name" value="Ribosomal_Su5_D2-typ_SF"/>
</dbReference>
<name>A0A520KV77_9EURY</name>
<dbReference type="SUPFAM" id="SSF54211">
    <property type="entry name" value="Ribosomal protein S5 domain 2-like"/>
    <property type="match status" value="1"/>
</dbReference>
<comment type="catalytic activity">
    <reaction evidence="1">
        <text>(R)-pantoate + ATP = (R)-4-phosphopantoate + ADP + H(+)</text>
        <dbReference type="Rhea" id="RHEA:28246"/>
        <dbReference type="ChEBI" id="CHEBI:15378"/>
        <dbReference type="ChEBI" id="CHEBI:15980"/>
        <dbReference type="ChEBI" id="CHEBI:30616"/>
        <dbReference type="ChEBI" id="CHEBI:61294"/>
        <dbReference type="ChEBI" id="CHEBI:456216"/>
        <dbReference type="EC" id="2.7.1.169"/>
    </reaction>
</comment>
<dbReference type="UniPathway" id="UPA00241"/>
<comment type="caution">
    <text evidence="3">The sequence shown here is derived from an EMBL/GenBank/DDBJ whole genome shotgun (WGS) entry which is preliminary data.</text>
</comment>
<protein>
    <recommendedName>
        <fullName evidence="1">Pantoate kinase</fullName>
        <shortName evidence="1">PoK</shortName>
        <ecNumber evidence="1">2.7.1.169</ecNumber>
    </recommendedName>
</protein>
<keyword evidence="1" id="KW-0418">Kinase</keyword>
<dbReference type="Pfam" id="PF00288">
    <property type="entry name" value="GHMP_kinases_N"/>
    <property type="match status" value="1"/>
</dbReference>
<evidence type="ECO:0000313" key="3">
    <source>
        <dbReference type="EMBL" id="RZN67715.1"/>
    </source>
</evidence>
<evidence type="ECO:0000256" key="1">
    <source>
        <dbReference type="HAMAP-Rule" id="MF_02223"/>
    </source>
</evidence>
<dbReference type="InterPro" id="IPR006204">
    <property type="entry name" value="GHMP_kinase_N_dom"/>
</dbReference>
<dbReference type="GO" id="GO:0016301">
    <property type="term" value="F:kinase activity"/>
    <property type="evidence" value="ECO:0007669"/>
    <property type="project" value="UniProtKB-UniRule"/>
</dbReference>
<dbReference type="GO" id="GO:0005524">
    <property type="term" value="F:ATP binding"/>
    <property type="evidence" value="ECO:0007669"/>
    <property type="project" value="UniProtKB-KW"/>
</dbReference>
<accession>A0A520KV77</accession>
<evidence type="ECO:0000313" key="4">
    <source>
        <dbReference type="Proteomes" id="UP000320766"/>
    </source>
</evidence>
<comment type="similarity">
    <text evidence="1">Belongs to the GHMP kinase family. PoK subfamily.</text>
</comment>
<dbReference type="EC" id="2.7.1.169" evidence="1"/>
<keyword evidence="1" id="KW-0808">Transferase</keyword>
<dbReference type="Proteomes" id="UP000320766">
    <property type="component" value="Unassembled WGS sequence"/>
</dbReference>
<proteinExistence type="inferred from homology"/>